<dbReference type="InterPro" id="IPR052293">
    <property type="entry name" value="SRRP"/>
</dbReference>
<feature type="coiled-coil region" evidence="1">
    <location>
        <begin position="5908"/>
        <end position="5935"/>
    </location>
</feature>
<organism evidence="4 5">
    <name type="scientific">Trypanosoma cruzi</name>
    <dbReference type="NCBI Taxonomy" id="5693"/>
    <lineage>
        <taxon>Eukaryota</taxon>
        <taxon>Discoba</taxon>
        <taxon>Euglenozoa</taxon>
        <taxon>Kinetoplastea</taxon>
        <taxon>Metakinetoplastina</taxon>
        <taxon>Trypanosomatida</taxon>
        <taxon>Trypanosomatidae</taxon>
        <taxon>Trypanosoma</taxon>
        <taxon>Schizotrypanum</taxon>
    </lineage>
</organism>
<feature type="region of interest" description="Disordered" evidence="2">
    <location>
        <begin position="4705"/>
        <end position="4770"/>
    </location>
</feature>
<reference evidence="4 5" key="1">
    <citation type="journal article" date="2019" name="Genome Biol. Evol.">
        <title>Nanopore Sequencing Significantly Improves Genome Assembly of the Protozoan Parasite Trypanosoma cruzi.</title>
        <authorList>
            <person name="Diaz-Viraque F."/>
            <person name="Pita S."/>
            <person name="Greif G."/>
            <person name="de Souza R.C.M."/>
            <person name="Iraola G."/>
            <person name="Robello C."/>
        </authorList>
    </citation>
    <scope>NUCLEOTIDE SEQUENCE [LARGE SCALE GENOMIC DNA]</scope>
    <source>
        <strain evidence="4 5">Berenice</strain>
    </source>
</reference>
<proteinExistence type="predicted"/>
<dbReference type="PROSITE" id="PS51823">
    <property type="entry name" value="CLU"/>
    <property type="match status" value="1"/>
</dbReference>
<dbReference type="Proteomes" id="UP000583944">
    <property type="component" value="Unassembled WGS sequence"/>
</dbReference>
<feature type="compositionally biased region" description="Basic and acidic residues" evidence="2">
    <location>
        <begin position="4729"/>
        <end position="4741"/>
    </location>
</feature>
<protein>
    <recommendedName>
        <fullName evidence="3">Clu domain-containing protein</fullName>
    </recommendedName>
</protein>
<feature type="coiled-coil region" evidence="1">
    <location>
        <begin position="5783"/>
        <end position="5840"/>
    </location>
</feature>
<feature type="region of interest" description="Disordered" evidence="2">
    <location>
        <begin position="29"/>
        <end position="48"/>
    </location>
</feature>
<dbReference type="PANTHER" id="PTHR12239:SF41">
    <property type="entry name" value="MEMBRANE ASSOCIATED PROTEIN, PUTATIVE-RELATED"/>
    <property type="match status" value="1"/>
</dbReference>
<feature type="coiled-coil region" evidence="1">
    <location>
        <begin position="1831"/>
        <end position="1858"/>
    </location>
</feature>
<evidence type="ECO:0000313" key="4">
    <source>
        <dbReference type="EMBL" id="KAF5223560.1"/>
    </source>
</evidence>
<feature type="compositionally biased region" description="Basic and acidic residues" evidence="2">
    <location>
        <begin position="3529"/>
        <end position="3541"/>
    </location>
</feature>
<feature type="region of interest" description="Disordered" evidence="2">
    <location>
        <begin position="3505"/>
        <end position="3572"/>
    </location>
</feature>
<evidence type="ECO:0000313" key="5">
    <source>
        <dbReference type="Proteomes" id="UP000583944"/>
    </source>
</evidence>
<evidence type="ECO:0000259" key="3">
    <source>
        <dbReference type="PROSITE" id="PS51823"/>
    </source>
</evidence>
<accession>A0A7J6YB95</accession>
<feature type="region of interest" description="Disordered" evidence="2">
    <location>
        <begin position="2308"/>
        <end position="2369"/>
    </location>
</feature>
<dbReference type="InterPro" id="IPR025697">
    <property type="entry name" value="CLU_dom"/>
</dbReference>
<gene>
    <name evidence="4" type="ORF">ECC02_003292</name>
</gene>
<dbReference type="Pfam" id="PF13236">
    <property type="entry name" value="CLU"/>
    <property type="match status" value="1"/>
</dbReference>
<dbReference type="VEuPathDB" id="TriTrypDB:ECC02_003292"/>
<feature type="compositionally biased region" description="Polar residues" evidence="2">
    <location>
        <begin position="4705"/>
        <end position="4723"/>
    </location>
</feature>
<evidence type="ECO:0000256" key="2">
    <source>
        <dbReference type="SAM" id="MobiDB-lite"/>
    </source>
</evidence>
<keyword evidence="1" id="KW-0175">Coiled coil</keyword>
<feature type="compositionally biased region" description="Polar residues" evidence="2">
    <location>
        <begin position="34"/>
        <end position="48"/>
    </location>
</feature>
<feature type="region of interest" description="Disordered" evidence="2">
    <location>
        <begin position="6083"/>
        <end position="6106"/>
    </location>
</feature>
<dbReference type="EMBL" id="JABDHM010000018">
    <property type="protein sequence ID" value="KAF5223560.1"/>
    <property type="molecule type" value="Genomic_DNA"/>
</dbReference>
<dbReference type="InterPro" id="IPR056040">
    <property type="entry name" value="DUF7623"/>
</dbReference>
<dbReference type="Pfam" id="PF24610">
    <property type="entry name" value="DUF7623"/>
    <property type="match status" value="37"/>
</dbReference>
<feature type="region of interest" description="Disordered" evidence="2">
    <location>
        <begin position="4108"/>
        <end position="4171"/>
    </location>
</feature>
<feature type="compositionally biased region" description="Basic and acidic residues" evidence="2">
    <location>
        <begin position="4129"/>
        <end position="4141"/>
    </location>
</feature>
<comment type="caution">
    <text evidence="4">The sequence shown here is derived from an EMBL/GenBank/DDBJ whole genome shotgun (WGS) entry which is preliminary data.</text>
</comment>
<feature type="compositionally biased region" description="Basic and acidic residues" evidence="2">
    <location>
        <begin position="2929"/>
        <end position="2941"/>
    </location>
</feature>
<dbReference type="PANTHER" id="PTHR12239">
    <property type="entry name" value="PROTEIN CBG20215-RELATED"/>
    <property type="match status" value="1"/>
</dbReference>
<feature type="compositionally biased region" description="Polar residues" evidence="2">
    <location>
        <begin position="3505"/>
        <end position="3523"/>
    </location>
</feature>
<evidence type="ECO:0000256" key="1">
    <source>
        <dbReference type="SAM" id="Coils"/>
    </source>
</evidence>
<feature type="region of interest" description="Disordered" evidence="2">
    <location>
        <begin position="2905"/>
        <end position="2972"/>
    </location>
</feature>
<name>A0A7J6YB95_TRYCR</name>
<dbReference type="VEuPathDB" id="TriTrypDB:BCY84_16030"/>
<sequence length="6228" mass="702009">MRRPHTTDIQQREKRHNVFFIPEVKPPVAGSGASRFSHSPTASSGSRVSVSKHVSMLEASRHRLSIRKSAAFPMQQTAPKPFLSSCADITRHGRDWNAEFQLAWEMDDSTISQAEARMEQLFRVEREFVAEATRTVKQIVMLDDDGPRELPKFLQCYRVDNIFFRVLPDSRSGRNYVASLRGVLQSRTRLLTVPLSCMFFYRGMPVLAQALVPMPREPTRLYGAGSTNNQEVVAEILHMAEALNIPFPDGTLEVYEGLDGRFYLTNSNSTLTPLFVDDTIMKRQEMLRVCECVTDSHEDTVAVLDKDEVLDAIVESCMDSGISTITDCLKIVCEHLHGFGVNMCLLKQVIQKIATSDGYSAAAVAKVKEILFVEMLARSVKQEFYLEVQGKRVAYDDEVLSATLSKHMAEAFTTVDVFQSRFLEVVAKKYGVVDEDNDIIRGLTTVRLSRKAEIVARICALLGVTIEKTGEKKSNMIWHVSVNARVLPQLIDPKKVRILAEKYRTIMTQDSHRHAFCIPMRCKVACWDGNYDEALDLVHATAVAQRNRYGESAIVSIYSRRSVCEVCFATMQKNCIAEGRSLFPGVMRGFEELTCSVTQGRRHIEYGFWILRVALVYQQDDLVTYRSCVEEAVHHFYQAIGKLPAYLTSEHGSWLHLQPYKGLLQCKRLLPSCSVNTKELVERSIELSTIGWASDFFMLYLWDLSLQLEAEGRYEDAIRVLLTAITVSKKKPTVTLDLPSLLMDAAHIYRSWDPEKYSEHCLTLLREAAEKASELFGPHSKQYAVLLNNKGAVEIELNRLIHAGETLEKAGIVFAEAGVPNDDPDYIAYLENLVYLEQRLAARPMVQRGFLRRYPFLATRSEDFPFSDVRPLEDEVFVDLAHKRARMAGGTSDAKNLEKRMKERIWELLRFIQDGDVLKRYPFLPAVINGVHTASLRLDDDVLFEEFARLLHASKDANERRELESRLREYVVKKAEDTALQRAYMDRMDEEFNEAHEGYVNLMHPIPWLYVLEDERFNALMDQMQKCVNTQGHTARIQAIQEKMAQRVAEMEGEMFLWRGELAEWLSPSKLYSVHTKDLTEDMQLRDLLRVRQFPDSCEGVSVDTINALIRDKLEALWKRATIIRSCLAVDDEELHREFPFLVEMPHHQRLSTLMLYEDPTVANLAMRLRTEGDDSHLQTEMMGAIKAIAARRRDSKELKKWYYDIDSVMSGSLSLENVPKVRDDYYVHLWQQRNIVQAQQGEKSPLMVKLMHQMQHRIVQMNSWMRKVSANGFRRRLRLEAKYPFVERRHEGYTLEMLDIEEDEEFMSIVEQRRRLLTSPDASSSELERLGRHANQRVRWIASQRVKLSEELSEKYPFIPNRLEGVETLTICLEENETFAEKAAYYNRLRDAGSNDNEVRCRRLLREMESLALAVAREIGVRNWRESIESEDLHERYPFLPEEPVRGILLGDVRPVQQPAFRELSNKLDEQRRDPTRNAAAIRTTEEQMTALVVRLAEERAEATERAHEQYPFLPRRVLGVRLGDISLQEDELFAAATTERVEGKEPLLKSRAQELVVCQNLNEAQLADNDDAVLSQHPYFVYTSRKCFPLRHLPLDDDVLFAERLREYENLMQDPSVDEDVAAIARFRLVLRADSLALHEIEKIERIKQTFVALHPLSLEDLRHLQDHREFQTYTGDGAQNPSPVLLEDAKRIIMGSRKDRAARVQELDAVRKSYPTFGRSIDPEMLKDPVIAKLVSDLEEQLDNAEGNESSVSELEEEINRQIIRHKGQIKGEIIDLEGRHVPFKEQAVDYYVFDMEDDIVDDKYYQELMEECSAFENGQLPEDTPLLRRLAKQIEIRKNQIKNDNKKLAKYQKKIEQRTATRFPFLNSHVHAIPITDLHLEEDTVMLQLEQQKASQRLIDAESPTSIEKKMIARAEAMAKAVLEEEEALAAAFPFLGRSVKGVPLRELALMSDPNFAELATRHAQEATSGDAAGILRLEQELRDQACRIAREVRVARRLDAVRNEDLHERYPFLPEEPVRGILLGAVRPVQQPAFRELSNKLDEQRRDPTRNAAAIRTTEEQMTALVVRLAEERAEATERAHEQYPFLPRRVLGVRLGDISLQEDDVLSHLERRRVRQLRNSKTAIDAHATEEEMIRRAEELARNVKLVDAYRGNGNEYVRACNPFLVYEDRKCVLLSELPLAGDGVYQGLFRDYLTALEDAEANAPRIAELENALRSRADELALEVCERDARLLHYSFLSAQDVPGWSEALLHDAEFQQLRERYEELSKDPQGNAEALRELEDAMEARSRAIAEALRTAEATNAAEQARLKTPSQAGSGVSAGDRMHGSEHADLAHEGGSTAGGTMRGAESVAKSSGKHSQRSVSHASVVDLGGEAHGTHYAFLPDVIKGIAQEELYLEDDAYFQELLARYKELVPVGAEPTEPRAKQLREQMRIRAGQLAVDTRKLHAAEERAASRMATLYPFVGSAPLGVALWSIPVEADEEFCALLLKREEALAGKSGSVHEVESALSARAEAMAKAVLEEEEALAAAFPFLGRSVKGAPLRELALMSDPNFAELATRHAQEATSGDAAGILRLEQELRDQACRIAREVRVARRLDAVRNEDLHERYPFLPEEPVRGILLGAVRPVQQPAFRELSNKLDEQRRDPTRNAAAIRTTEEQMTALVVRLAEERAEATERAHEQYPFLPRRVLGVRLVDISLQEDDVLSHLERRRVRQLRNSKTAIDAHATEEEMIRRAEELARNVKLVDAYRGNGNEYVRACNPFLVYEDRKCVLLSELPLAGDGVYQGLFRDYLTALEDAEANAPRIAELENALRSRADELALEVCERDARLSHYSFLSAQDVPGWSEALLHDAEFQQLRERYDELSKDPQGNAEALRELEDAMEARSRAIAEALRTAEATNATEQARLKTPSQAGSGVSAGDRMHGSEHADLAHEGGSTAGGTMRGAESVAKSSGKHSQRSVSHASVVDLGGEAHGTHYAFLPDVIKGIAQEELYLEDDAYFQELLARYKELVPVGAEPTEPRAKQLREQMRIRAGQLAVDTRKLHAAEERAASRMATLYPFVGSAPLGVALWNIPVEADEEFCALLLKREEALAGKSGSVHEVESALSARAEAMAKAVLEEEEALAAAFPFLGRSVKGAPLRELALMSDPNFAELATRHAQEATSGDAAGILRLEQELRDQACRIAREVRVARRLDAVRNEDLHERYPFLPEEPVRGILLGAVRPVQQPAFRELSNKLDEQRRDPTRNAAAIRTTEEQMTALVVRLAEERAEATERAHEQYPFLPRRVLGVRLVDISLQEDDVLSHLERRRVRQLRNSKTAIDAHATEEEMIRRAEELARNVKLVDAYRGNGNEYVRACNPFLVYEDRKCVLLSELPLAGDGVYQGLFRDYLTALEDAEANAPRIAELENALRSRADELALEVCERDARLSHYSFLSAQDVPGWSEALLHDAEFQQLRERYDELSKDPQGNAEALRELEDAMEARSRAIAEALRTAEATNATEQARLKTPSQAGSGVSAGDRMHGSEHADLAHEGGSTAGGTMRGAESVAKSSGKHSQRSVSHASVVDLGGEAHGTHYAFLPDVIKGIAQEELYLEDDAYFQELLARYKELVPVGAEPTEPRAKQLREQMRIRAGQLAVDTRKLHAAEERAASRMATLYPFVGSAPLGVALWSIPVEADEEFCALLLKREEALAGKSGSVHEVESALSARAEAMAKAVLEEEEALAAAFPFLGRSVKGAPLRELALMSDPNFAELATRHAQEATSGDAAGILRLEQELRDQACRIAREVRVARRLDAVRNEDLHERYPFLPEEPVRGILLGAVRPVQQPAFRELSNKLDEQRRDPTRNAAAIRTTEEQMTALVVRLAEERAEATERAHEQYPFLPRRVLGVRLGDISLQEDDVLSHLERRRVRQLRNSKTAIDAHATEEEMIRRAEELARNVKLVDAYRGNGNEYVRACNPFLVYEDRKCVLLSELPLAGDGVYQGLFRDYLTALEDAEANAPRIAELENALRSRADELALEVCERDARLLHYSFLSAQDVPGWSEALLHDAEFQQLRERYDELSKDPQGNAEALRELEDAMEARSRAIAEALRTAEATNAAEQARLKTPSQAGSGVSAGDRMHGSEHADLAHEGGSTAGGTMRGAESVAKSSGKHTQRSVSHASVVDLGGEAHGTHYAFLPDVIKGIAQEELYLEDDAYFQELLARYKELVPVGAEPTEPRAKQLREQMRIRAGQLAVDTRKLHAAEERAASRMATLYPFVGSAPLGVALWSIPVEADEEFCALLLKREEALAGKSGSVHEVESALSARAEAMAKAVLEEEEALAAAFPFLGRSVKGAPLRELALMSDPNFAELATRHAQEATSGDAAGILRLEQELRDQACRIAREVRVARRLDAVRNEDLHERYPFLPEEPVRGILLGAVRPVQQPAFRELSNKLDEQRRDPTRNAAAIRTTEEQMTALVVRLAEERAEATERAHEQYPFLPRRVLGVRLGDISLQEDDVLSHLERRRVRQLRNSKTAIDAHATEEEMIRRAEELARNVKLVDAYRGNGNEYVRACNPFLVYEDRKCVLLSELPLAGDGVYQGLFRDYLTALEDAEANAPRIAELENALRSRADELALEVCERDARLSHYSFLSAQDVPGWSEALLHDAEFQQLRERYDELSKDPQGNAEALRELEDAMEARSRAIAEALRTAEATNATEQARLKTPSQAGSGVSAGDRMHGSEHADLAHEGGSTAGGTMRGAESVAKSSGKHTQRSVSHASVVDLGGEAHGTHYAFLPDVIKGIAQEELYLEDDAYFQELLARYKELVPVGAEPTEPRAKQLREQMRIRAGQLAVDTRKLHAAEERAASRMATLYPFVGSAPLGVALWSIPVEADEEFCALLLKREEALAGKSGSVHEVESALSARAEAMAKAVLEEEEALAAAFPFLGRSVKGAPLRELALMSDPNFAELATRHAQEATSGDAAGILRLEQELRDQACRIAREVRVARRLDAVRNEDLHERYPFLPEEPVRGILLGAVRPVQQPAFRELSNKLDEQRRDPTRNAAAIRTTEEQMTALMVRLAEERAEATERAHEQYPFLPRRVLGVRLVDISLQEDDVLSQLARRRVRQQRYTSIAKDVNYTEKEMIRRAEELARNVKLVDAYRGNGNEYVRARNPFLVYEDRKCVLLSELPLAGDGVYQGLFRDYLTALEDAEANAPRIAELENALRSRADELALEVCERDARLSHYSFLSAQDVPGWSEALLHDAEFQQLRERYDELSKDPQGNVEALRELEDAMEARSRAIAEALRTAEATNATEQARLRALFPMCADLPVSMEADNESLNLLRRRSSLLSDAFGNSRAIDYIDRSLRRRVSLLALSPEETTIEFCQESEVVAFDVRMNRNVGKHRRLRHTTAANQRDGGDVRGAVRNEGEAALEEQGAKSRVEGVELGSELALKAGENLAAVLVDGEEEVERRTIQQEEVLRRVEHCLSAVDACEAASREGLMMDEKSALYAQLLSSMMEQEELARNVVDNDHDNAMMKLLHEKAAEEASVCRNEELAAALCGMIGEESDDRTRLQKSEENKRNALLDEWLQLEESDLRKLVELNEVQLLDELMLEESDSRRKAALGETDRESYRARENLCDEESLDRNRLHDVESGEMDDLHKMALTERHSIISKATIEELCDAEAQGRIGITANEEEGDVELGIMKLVGDEMLLRQEIEEEGEHLLASTTNAFDELCKLMDTLNEMLLAVGSTEGEERAKLMDEENKAREQITLEVEEGKATARDRTINTLNELLLTVKKAEREERAKLMDEENITRGEALLEAEKEEIELRRRRKMEEELHFAMDEEKKCRDVIFANEQEDINLLRRELEVAIAVEESVAKMIGSEEEARRSIGDTEEYEWGQLQEEVGKASLEAIRAQEERETVEKEAQQMKRRQDAQALIKSVVFAYRIRRRLANRFQNRKAQENKNAIAEILRMEFNTRSAICDEERLECQKIDEAKRSLISLTGTRAARTIAELEKEEDDARHELMDDFAFHLSQLQRASRKALAKRQDLIPSLKQLQEFEENEDRMHATTMFTATGRKVGLPLSDDTGDEGDEEEEFDTPLTTGKYKGYTLDSIGTFLLQYERDLQRFKASLEKHRVIVAADHDMLKKARDNATQDMVHGGTGALWIPTRPLPLSDLVRGPSAQYRRGRIVDARGQRPVSRMTDAGGRAATPSDVHFFDGLVK</sequence>
<feature type="compositionally biased region" description="Acidic residues" evidence="2">
    <location>
        <begin position="6091"/>
        <end position="6103"/>
    </location>
</feature>
<feature type="domain" description="Clu" evidence="3">
    <location>
        <begin position="74"/>
        <end position="297"/>
    </location>
</feature>
<feature type="compositionally biased region" description="Polar residues" evidence="2">
    <location>
        <begin position="2905"/>
        <end position="2923"/>
    </location>
</feature>
<feature type="compositionally biased region" description="Basic and acidic residues" evidence="2">
    <location>
        <begin position="2329"/>
        <end position="2341"/>
    </location>
</feature>